<dbReference type="InterPro" id="IPR001754">
    <property type="entry name" value="OMPdeCOase_dom"/>
</dbReference>
<comment type="catalytic activity">
    <reaction evidence="6">
        <text>orotidine 5'-phosphate + H(+) = UMP + CO2</text>
        <dbReference type="Rhea" id="RHEA:11596"/>
        <dbReference type="ChEBI" id="CHEBI:15378"/>
        <dbReference type="ChEBI" id="CHEBI:16526"/>
        <dbReference type="ChEBI" id="CHEBI:57538"/>
        <dbReference type="ChEBI" id="CHEBI:57865"/>
        <dbReference type="EC" id="4.1.1.23"/>
    </reaction>
</comment>
<evidence type="ECO:0000256" key="4">
    <source>
        <dbReference type="ARBA" id="ARBA00022975"/>
    </source>
</evidence>
<dbReference type="AlphaFoldDB" id="A0A9W5RDK2"/>
<dbReference type="Proteomes" id="UP000014387">
    <property type="component" value="Unassembled WGS sequence"/>
</dbReference>
<dbReference type="InterPro" id="IPR013785">
    <property type="entry name" value="Aldolase_TIM"/>
</dbReference>
<comment type="similarity">
    <text evidence="2">Belongs to the OMP decarboxylase family. Type 2 subfamily.</text>
</comment>
<evidence type="ECO:0000259" key="8">
    <source>
        <dbReference type="SMART" id="SM00934"/>
    </source>
</evidence>
<organism evidence="9 10">
    <name type="scientific">Gleimia europaea ACS-120-V-Col10b</name>
    <dbReference type="NCBI Taxonomy" id="883069"/>
    <lineage>
        <taxon>Bacteria</taxon>
        <taxon>Bacillati</taxon>
        <taxon>Actinomycetota</taxon>
        <taxon>Actinomycetes</taxon>
        <taxon>Actinomycetales</taxon>
        <taxon>Actinomycetaceae</taxon>
        <taxon>Gleimia</taxon>
    </lineage>
</organism>
<comment type="pathway">
    <text evidence="1">Pyrimidine metabolism; UMP biosynthesis via de novo pathway; UMP from orotate: step 2/2.</text>
</comment>
<dbReference type="PANTHER" id="PTHR43375">
    <property type="entry name" value="OROTIDINE 5'-PHOSPHATE DECARBOXYLASE"/>
    <property type="match status" value="1"/>
</dbReference>
<evidence type="ECO:0000256" key="5">
    <source>
        <dbReference type="ARBA" id="ARBA00023239"/>
    </source>
</evidence>
<dbReference type="PANTHER" id="PTHR43375:SF1">
    <property type="entry name" value="OROTIDINE 5'-PHOSPHATE DECARBOXYLASE"/>
    <property type="match status" value="1"/>
</dbReference>
<feature type="domain" description="Orotidine 5'-phosphate decarboxylase" evidence="8">
    <location>
        <begin position="18"/>
        <end position="264"/>
    </location>
</feature>
<protein>
    <recommendedName>
        <fullName evidence="7">Orotidine-5'-phosphate decarboxylase</fullName>
        <ecNumber evidence="7">4.1.1.23</ecNumber>
    </recommendedName>
</protein>
<dbReference type="GO" id="GO:0009220">
    <property type="term" value="P:pyrimidine ribonucleotide biosynthetic process"/>
    <property type="evidence" value="ECO:0007669"/>
    <property type="project" value="UniProtKB-UniRule"/>
</dbReference>
<dbReference type="RefSeq" id="WP_016443574.1">
    <property type="nucleotide sequence ID" value="NZ_KE150266.1"/>
</dbReference>
<dbReference type="InterPro" id="IPR011060">
    <property type="entry name" value="RibuloseP-bd_barrel"/>
</dbReference>
<keyword evidence="10" id="KW-1185">Reference proteome</keyword>
<dbReference type="NCBIfam" id="TIGR02127">
    <property type="entry name" value="pyrF_sub2"/>
    <property type="match status" value="1"/>
</dbReference>
<evidence type="ECO:0000313" key="9">
    <source>
        <dbReference type="EMBL" id="EPD30462.1"/>
    </source>
</evidence>
<proteinExistence type="inferred from homology"/>
<gene>
    <name evidence="9" type="ORF">HMPREF9238_00205</name>
</gene>
<keyword evidence="4" id="KW-0665">Pyrimidine biosynthesis</keyword>
<accession>A0A9W5RDK2</accession>
<keyword evidence="3" id="KW-0210">Decarboxylase</keyword>
<dbReference type="Gene3D" id="3.20.20.70">
    <property type="entry name" value="Aldolase class I"/>
    <property type="match status" value="1"/>
</dbReference>
<dbReference type="EMBL" id="AGWN01000001">
    <property type="protein sequence ID" value="EPD30462.1"/>
    <property type="molecule type" value="Genomic_DNA"/>
</dbReference>
<reference evidence="9 10" key="1">
    <citation type="submission" date="2013-05" db="EMBL/GenBank/DDBJ databases">
        <title>The Genome Sequence of Actinomyces europaeus ACS-120-V-COL10B.</title>
        <authorList>
            <consortium name="The Broad Institute Genomics Platform"/>
            <person name="Earl A."/>
            <person name="Ward D."/>
            <person name="Feldgarden M."/>
            <person name="Gevers D."/>
            <person name="Saerens B."/>
            <person name="Vaneechoutte M."/>
            <person name="Walker B."/>
            <person name="Young S."/>
            <person name="Zeng Q."/>
            <person name="Gargeya S."/>
            <person name="Fitzgerald M."/>
            <person name="Haas B."/>
            <person name="Abouelleil A."/>
            <person name="Allen A.W."/>
            <person name="Alvarado L."/>
            <person name="Arachchi H.M."/>
            <person name="Berlin A.M."/>
            <person name="Chapman S.B."/>
            <person name="Gainer-Dewar J."/>
            <person name="Goldberg J."/>
            <person name="Griggs A."/>
            <person name="Gujja S."/>
            <person name="Hansen M."/>
            <person name="Howarth C."/>
            <person name="Imamovic A."/>
            <person name="Ireland A."/>
            <person name="Larimer J."/>
            <person name="McCowan C."/>
            <person name="Murphy C."/>
            <person name="Pearson M."/>
            <person name="Poon T.W."/>
            <person name="Priest M."/>
            <person name="Roberts A."/>
            <person name="Saif S."/>
            <person name="Shea T."/>
            <person name="Sisk P."/>
            <person name="Sykes S."/>
            <person name="Wortman J."/>
            <person name="Nusbaum C."/>
            <person name="Birren B."/>
        </authorList>
    </citation>
    <scope>NUCLEOTIDE SEQUENCE [LARGE SCALE GENOMIC DNA]</scope>
    <source>
        <strain evidence="9 10">ACS-120-V-Col10b</strain>
    </source>
</reference>
<comment type="caution">
    <text evidence="9">The sequence shown here is derived from an EMBL/GenBank/DDBJ whole genome shotgun (WGS) entry which is preliminary data.</text>
</comment>
<dbReference type="OrthoDB" id="9808470at2"/>
<evidence type="ECO:0000256" key="2">
    <source>
        <dbReference type="ARBA" id="ARBA00008847"/>
    </source>
</evidence>
<evidence type="ECO:0000256" key="3">
    <source>
        <dbReference type="ARBA" id="ARBA00022793"/>
    </source>
</evidence>
<dbReference type="EC" id="4.1.1.23" evidence="7"/>
<sequence length="280" mass="28693">MPESFGTRLGRALAARGPVCAGIDPHAGLLEAWGLPVNVHGLSEFSKRSLDGLSEAAAIKPQAAFFERFGAAGVAVLEELLRSARERGVITILDVKRGDIGSTMAGYAAAYLPPGAPLEADAITVTPYMGPAAFDETAQLAAEHGKGLFALALTSNPQGATLQRSVGQGKTVASQVIEWTRAQNEKFDAGQKVGSFGVVIGATIADRAQVVGEALAGYTGPILMPGFGAQGGSINADDAGLNIVVSSSRAVLKAGPNPADLATALKTTNRKIMRALEGVS</sequence>
<evidence type="ECO:0000256" key="1">
    <source>
        <dbReference type="ARBA" id="ARBA00004861"/>
    </source>
</evidence>
<evidence type="ECO:0000256" key="7">
    <source>
        <dbReference type="NCBIfam" id="TIGR02127"/>
    </source>
</evidence>
<dbReference type="InterPro" id="IPR011995">
    <property type="entry name" value="OMPdecase_type-2"/>
</dbReference>
<dbReference type="Pfam" id="PF00215">
    <property type="entry name" value="OMPdecase"/>
    <property type="match status" value="1"/>
</dbReference>
<dbReference type="GO" id="GO:0006207">
    <property type="term" value="P:'de novo' pyrimidine nucleobase biosynthetic process"/>
    <property type="evidence" value="ECO:0007669"/>
    <property type="project" value="InterPro"/>
</dbReference>
<name>A0A9W5RDK2_9ACTO</name>
<dbReference type="InterPro" id="IPR018089">
    <property type="entry name" value="OMPdecase_AS"/>
</dbReference>
<dbReference type="CDD" id="cd04725">
    <property type="entry name" value="OMP_decarboxylase_like"/>
    <property type="match status" value="1"/>
</dbReference>
<dbReference type="SUPFAM" id="SSF51366">
    <property type="entry name" value="Ribulose-phoshate binding barrel"/>
    <property type="match status" value="1"/>
</dbReference>
<dbReference type="GO" id="GO:0004590">
    <property type="term" value="F:orotidine-5'-phosphate decarboxylase activity"/>
    <property type="evidence" value="ECO:0007669"/>
    <property type="project" value="UniProtKB-UniRule"/>
</dbReference>
<evidence type="ECO:0000313" key="10">
    <source>
        <dbReference type="Proteomes" id="UP000014387"/>
    </source>
</evidence>
<dbReference type="PROSITE" id="PS00156">
    <property type="entry name" value="OMPDECASE"/>
    <property type="match status" value="1"/>
</dbReference>
<evidence type="ECO:0000256" key="6">
    <source>
        <dbReference type="ARBA" id="ARBA00049157"/>
    </source>
</evidence>
<keyword evidence="5" id="KW-0456">Lyase</keyword>
<dbReference type="SMART" id="SM00934">
    <property type="entry name" value="OMPdecase"/>
    <property type="match status" value="1"/>
</dbReference>